<evidence type="ECO:0000313" key="2">
    <source>
        <dbReference type="Proteomes" id="UP001500469"/>
    </source>
</evidence>
<accession>A0ABN1N4M3</accession>
<dbReference type="RefSeq" id="WP_343854189.1">
    <property type="nucleotide sequence ID" value="NZ_BAAAFI010000046.1"/>
</dbReference>
<name>A0ABN1N4M3_9BACT</name>
<sequence>MQVFTAIPFSHWYKKMGGQSIFLDFEKRTARIILSKELDYERELSFSPHINSSFDIQDLLDTNIVQGAFEYFVYPSEPFLEDTLWRIQRGFSTSEPKPSYSSFSYWYRETKSSSIELDFDERVLNTFSEIGELVDTLAFSKSIDSDFDLLDLFNQNPKEGDFTYGIFSDGFDGKNYLWRRKIAFVLSLV</sequence>
<keyword evidence="2" id="KW-1185">Reference proteome</keyword>
<gene>
    <name evidence="1" type="ORF">GCM10009119_36600</name>
</gene>
<comment type="caution">
    <text evidence="1">The sequence shown here is derived from an EMBL/GenBank/DDBJ whole genome shotgun (WGS) entry which is preliminary data.</text>
</comment>
<dbReference type="Proteomes" id="UP001500469">
    <property type="component" value="Unassembled WGS sequence"/>
</dbReference>
<dbReference type="EMBL" id="BAAAFI010000046">
    <property type="protein sequence ID" value="GAA0880690.1"/>
    <property type="molecule type" value="Genomic_DNA"/>
</dbReference>
<organism evidence="1 2">
    <name type="scientific">Algoriphagus jejuensis</name>
    <dbReference type="NCBI Taxonomy" id="419934"/>
    <lineage>
        <taxon>Bacteria</taxon>
        <taxon>Pseudomonadati</taxon>
        <taxon>Bacteroidota</taxon>
        <taxon>Cytophagia</taxon>
        <taxon>Cytophagales</taxon>
        <taxon>Cyclobacteriaceae</taxon>
        <taxon>Algoriphagus</taxon>
    </lineage>
</organism>
<reference evidence="1 2" key="1">
    <citation type="journal article" date="2019" name="Int. J. Syst. Evol. Microbiol.">
        <title>The Global Catalogue of Microorganisms (GCM) 10K type strain sequencing project: providing services to taxonomists for standard genome sequencing and annotation.</title>
        <authorList>
            <consortium name="The Broad Institute Genomics Platform"/>
            <consortium name="The Broad Institute Genome Sequencing Center for Infectious Disease"/>
            <person name="Wu L."/>
            <person name="Ma J."/>
        </authorList>
    </citation>
    <scope>NUCLEOTIDE SEQUENCE [LARGE SCALE GENOMIC DNA]</scope>
    <source>
        <strain evidence="1 2">JCM 16112</strain>
    </source>
</reference>
<proteinExistence type="predicted"/>
<evidence type="ECO:0000313" key="1">
    <source>
        <dbReference type="EMBL" id="GAA0880690.1"/>
    </source>
</evidence>
<protein>
    <submittedName>
        <fullName evidence="1">Uncharacterized protein</fullName>
    </submittedName>
</protein>